<gene>
    <name evidence="13" type="ORF">CIPAW_09G102700</name>
</gene>
<keyword evidence="8" id="KW-0804">Transcription</keyword>
<keyword evidence="7" id="KW-0238">DNA-binding</keyword>
<keyword evidence="14" id="KW-1185">Reference proteome</keyword>
<evidence type="ECO:0000259" key="12">
    <source>
        <dbReference type="PROSITE" id="PS50808"/>
    </source>
</evidence>
<evidence type="ECO:0000256" key="3">
    <source>
        <dbReference type="ARBA" id="ARBA00022723"/>
    </source>
</evidence>
<accession>A0A8T1PNB1</accession>
<evidence type="ECO:0000256" key="4">
    <source>
        <dbReference type="ARBA" id="ARBA00022771"/>
    </source>
</evidence>
<dbReference type="Pfam" id="PF02892">
    <property type="entry name" value="zf-BED"/>
    <property type="match status" value="1"/>
</dbReference>
<evidence type="ECO:0000313" key="14">
    <source>
        <dbReference type="Proteomes" id="UP000811609"/>
    </source>
</evidence>
<dbReference type="GO" id="GO:0005634">
    <property type="term" value="C:nucleus"/>
    <property type="evidence" value="ECO:0007669"/>
    <property type="project" value="UniProtKB-SubCell"/>
</dbReference>
<evidence type="ECO:0000313" key="13">
    <source>
        <dbReference type="EMBL" id="KAG6641860.1"/>
    </source>
</evidence>
<dbReference type="InterPro" id="IPR052035">
    <property type="entry name" value="ZnF_BED_domain_contain"/>
</dbReference>
<evidence type="ECO:0000256" key="10">
    <source>
        <dbReference type="PROSITE-ProRule" id="PRU00027"/>
    </source>
</evidence>
<evidence type="ECO:0000256" key="9">
    <source>
        <dbReference type="ARBA" id="ARBA00023242"/>
    </source>
</evidence>
<keyword evidence="9" id="KW-0539">Nucleus</keyword>
<dbReference type="InterPro" id="IPR003656">
    <property type="entry name" value="Znf_BED"/>
</dbReference>
<dbReference type="GO" id="GO:0008270">
    <property type="term" value="F:zinc ion binding"/>
    <property type="evidence" value="ECO:0007669"/>
    <property type="project" value="UniProtKB-KW"/>
</dbReference>
<feature type="compositionally biased region" description="Basic and acidic residues" evidence="11">
    <location>
        <begin position="520"/>
        <end position="534"/>
    </location>
</feature>
<dbReference type="GO" id="GO:0003677">
    <property type="term" value="F:DNA binding"/>
    <property type="evidence" value="ECO:0007669"/>
    <property type="project" value="UniProtKB-KW"/>
</dbReference>
<feature type="compositionally biased region" description="Polar residues" evidence="11">
    <location>
        <begin position="1"/>
        <end position="23"/>
    </location>
</feature>
<evidence type="ECO:0000256" key="5">
    <source>
        <dbReference type="ARBA" id="ARBA00022833"/>
    </source>
</evidence>
<feature type="region of interest" description="Disordered" evidence="11">
    <location>
        <begin position="1"/>
        <end position="34"/>
    </location>
</feature>
<sequence>MDQIQDSTTDDVLSSMPTQSGTTLPPPAPNVSGRHRSMVWNHFTRIPNGDPSKPRAKCNYCTASYACDTKTNGTKSMKYHIEKQCKKCPFNRTDKSQTTLAWKADGGSGSGELVSIAFSVEACRQSLAEMIILDELPFRFVEGEGFKKFMLIVCPKWVTIPSRVTVAKDCFSVYMREKNKLRSALQGQRISLTTDTWTSVQNLNYMCLTAHFIDDNWNLHKRILSFCLVEIHKGDTLGKAIEMCLHDWEQPKYLAITLDNANSNNGAVSYLKKKTKYRKDTILEHEFLHVRCCAHILNLIVREGLREFDESIAKVRGVVKYVKSSPQRWTFERLEEEDSAFLTSIGDDDEDDEDDVEQVVNRRTSKKLGPPNNINWEKARLFVKFLKLFNDATLRFSGGLYATCNSFFSELATISDAIDLECQNQNLVVGSMATNMKKKFNKYWGNLDNMNMLLFVGILLDPRYKMRYLDFELEGMYAHDPTKAVDLSCEVKNTLTRMYEAYLANEEVSNSLQQQQEPRSFSREDSEDSLESKSEVDRYLDEKCETDSASFDILVWWKVNSFRYRVLSKIARDVLAIPISTVASESCFSTAGRVLDPFRSNLSPMMVEGLICTQNWLRSSSTPISLRTIMDDVEDFERQLDMGGRGLSNPLATVPTIKKNGRISLWRRKEVENLLRDATVMAAQKASKPNGRIVRFKKKEREKRMSTSTAGGG</sequence>
<organism evidence="13 14">
    <name type="scientific">Carya illinoinensis</name>
    <name type="common">Pecan</name>
    <dbReference type="NCBI Taxonomy" id="32201"/>
    <lineage>
        <taxon>Eukaryota</taxon>
        <taxon>Viridiplantae</taxon>
        <taxon>Streptophyta</taxon>
        <taxon>Embryophyta</taxon>
        <taxon>Tracheophyta</taxon>
        <taxon>Spermatophyta</taxon>
        <taxon>Magnoliopsida</taxon>
        <taxon>eudicotyledons</taxon>
        <taxon>Gunneridae</taxon>
        <taxon>Pentapetalae</taxon>
        <taxon>rosids</taxon>
        <taxon>fabids</taxon>
        <taxon>Fagales</taxon>
        <taxon>Juglandaceae</taxon>
        <taxon>Carya</taxon>
    </lineage>
</organism>
<dbReference type="InterPro" id="IPR025525">
    <property type="entry name" value="hAT-like_transposase_RNase-H"/>
</dbReference>
<feature type="region of interest" description="Disordered" evidence="11">
    <location>
        <begin position="509"/>
        <end position="534"/>
    </location>
</feature>
<name>A0A8T1PNB1_CARIL</name>
<dbReference type="PROSITE" id="PS50808">
    <property type="entry name" value="ZF_BED"/>
    <property type="match status" value="1"/>
</dbReference>
<reference evidence="13" key="1">
    <citation type="submission" date="2020-12" db="EMBL/GenBank/DDBJ databases">
        <title>WGS assembly of Carya illinoinensis cv. Pawnee.</title>
        <authorList>
            <person name="Platts A."/>
            <person name="Shu S."/>
            <person name="Wright S."/>
            <person name="Barry K."/>
            <person name="Edger P."/>
            <person name="Pires J.C."/>
            <person name="Schmutz J."/>
        </authorList>
    </citation>
    <scope>NUCLEOTIDE SEQUENCE</scope>
    <source>
        <tissue evidence="13">Leaf</tissue>
    </source>
</reference>
<dbReference type="EMBL" id="CM031817">
    <property type="protein sequence ID" value="KAG6641860.1"/>
    <property type="molecule type" value="Genomic_DNA"/>
</dbReference>
<dbReference type="Pfam" id="PF14372">
    <property type="entry name" value="hAT-like_RNase-H"/>
    <property type="match status" value="1"/>
</dbReference>
<feature type="domain" description="BED-type" evidence="12">
    <location>
        <begin position="34"/>
        <end position="92"/>
    </location>
</feature>
<dbReference type="Proteomes" id="UP000811609">
    <property type="component" value="Chromosome 9"/>
</dbReference>
<comment type="subunit">
    <text evidence="2">Homodimer.</text>
</comment>
<evidence type="ECO:0000256" key="2">
    <source>
        <dbReference type="ARBA" id="ARBA00011738"/>
    </source>
</evidence>
<dbReference type="PANTHER" id="PTHR46481">
    <property type="entry name" value="ZINC FINGER BED DOMAIN-CONTAINING PROTEIN 4"/>
    <property type="match status" value="1"/>
</dbReference>
<dbReference type="GO" id="GO:0046983">
    <property type="term" value="F:protein dimerization activity"/>
    <property type="evidence" value="ECO:0007669"/>
    <property type="project" value="InterPro"/>
</dbReference>
<keyword evidence="5" id="KW-0862">Zinc</keyword>
<comment type="caution">
    <text evidence="13">The sequence shown here is derived from an EMBL/GenBank/DDBJ whole genome shotgun (WGS) entry which is preliminary data.</text>
</comment>
<dbReference type="SMART" id="SM00614">
    <property type="entry name" value="ZnF_BED"/>
    <property type="match status" value="1"/>
</dbReference>
<keyword evidence="6" id="KW-0805">Transcription regulation</keyword>
<evidence type="ECO:0000256" key="7">
    <source>
        <dbReference type="ARBA" id="ARBA00023125"/>
    </source>
</evidence>
<comment type="subcellular location">
    <subcellularLocation>
        <location evidence="1">Nucleus</location>
    </subcellularLocation>
</comment>
<evidence type="ECO:0000256" key="6">
    <source>
        <dbReference type="ARBA" id="ARBA00023015"/>
    </source>
</evidence>
<proteinExistence type="predicted"/>
<keyword evidence="3" id="KW-0479">Metal-binding</keyword>
<evidence type="ECO:0000256" key="11">
    <source>
        <dbReference type="SAM" id="MobiDB-lite"/>
    </source>
</evidence>
<dbReference type="Pfam" id="PF05699">
    <property type="entry name" value="Dimer_Tnp_hAT"/>
    <property type="match status" value="1"/>
</dbReference>
<evidence type="ECO:0000256" key="1">
    <source>
        <dbReference type="ARBA" id="ARBA00004123"/>
    </source>
</evidence>
<keyword evidence="4 10" id="KW-0863">Zinc-finger</keyword>
<evidence type="ECO:0000256" key="8">
    <source>
        <dbReference type="ARBA" id="ARBA00023163"/>
    </source>
</evidence>
<protein>
    <recommendedName>
        <fullName evidence="12">BED-type domain-containing protein</fullName>
    </recommendedName>
</protein>
<dbReference type="PANTHER" id="PTHR46481:SF8">
    <property type="entry name" value="ZINC FINGER BED DOMAIN-CONTAINING PROTEIN RICESLEEPER 1-LIKE"/>
    <property type="match status" value="1"/>
</dbReference>
<dbReference type="AlphaFoldDB" id="A0A8T1PNB1"/>
<dbReference type="InterPro" id="IPR008906">
    <property type="entry name" value="HATC_C_dom"/>
</dbReference>